<gene>
    <name evidence="1" type="ORF">Sradi_6470500</name>
</gene>
<sequence length="177" mass="20137">MKEVLDAEAIEDTPLIQFGRAERSGHKNAHNDALVITALLANYEVRRIFIVLGSSTDILFGEAYDQMQLGETLIEKVNTSLYGFVRSSTSMRHDLTSITSRDRIHSKDISSKILGGHTLCLQCYLGETHSQCFPSSNLQIPHEDQIFYDWRRGRNIRRPPPVTQMLCGGRMQRVKEE</sequence>
<protein>
    <submittedName>
        <fullName evidence="1">Uncharacterized protein</fullName>
    </submittedName>
</protein>
<name>A0AAW2K5A8_SESRA</name>
<dbReference type="EMBL" id="JACGWJ010000030">
    <property type="protein sequence ID" value="KAL0301937.1"/>
    <property type="molecule type" value="Genomic_DNA"/>
</dbReference>
<reference evidence="1" key="1">
    <citation type="submission" date="2020-06" db="EMBL/GenBank/DDBJ databases">
        <authorList>
            <person name="Li T."/>
            <person name="Hu X."/>
            <person name="Zhang T."/>
            <person name="Song X."/>
            <person name="Zhang H."/>
            <person name="Dai N."/>
            <person name="Sheng W."/>
            <person name="Hou X."/>
            <person name="Wei L."/>
        </authorList>
    </citation>
    <scope>NUCLEOTIDE SEQUENCE</scope>
    <source>
        <strain evidence="1">G02</strain>
        <tissue evidence="1">Leaf</tissue>
    </source>
</reference>
<accession>A0AAW2K5A8</accession>
<comment type="caution">
    <text evidence="1">The sequence shown here is derived from an EMBL/GenBank/DDBJ whole genome shotgun (WGS) entry which is preliminary data.</text>
</comment>
<evidence type="ECO:0000313" key="1">
    <source>
        <dbReference type="EMBL" id="KAL0301937.1"/>
    </source>
</evidence>
<reference evidence="1" key="2">
    <citation type="journal article" date="2024" name="Plant">
        <title>Genomic evolution and insights into agronomic trait innovations of Sesamum species.</title>
        <authorList>
            <person name="Miao H."/>
            <person name="Wang L."/>
            <person name="Qu L."/>
            <person name="Liu H."/>
            <person name="Sun Y."/>
            <person name="Le M."/>
            <person name="Wang Q."/>
            <person name="Wei S."/>
            <person name="Zheng Y."/>
            <person name="Lin W."/>
            <person name="Duan Y."/>
            <person name="Cao H."/>
            <person name="Xiong S."/>
            <person name="Wang X."/>
            <person name="Wei L."/>
            <person name="Li C."/>
            <person name="Ma Q."/>
            <person name="Ju M."/>
            <person name="Zhao R."/>
            <person name="Li G."/>
            <person name="Mu C."/>
            <person name="Tian Q."/>
            <person name="Mei H."/>
            <person name="Zhang T."/>
            <person name="Gao T."/>
            <person name="Zhang H."/>
        </authorList>
    </citation>
    <scope>NUCLEOTIDE SEQUENCE</scope>
    <source>
        <strain evidence="1">G02</strain>
    </source>
</reference>
<proteinExistence type="predicted"/>
<organism evidence="1">
    <name type="scientific">Sesamum radiatum</name>
    <name type="common">Black benniseed</name>
    <dbReference type="NCBI Taxonomy" id="300843"/>
    <lineage>
        <taxon>Eukaryota</taxon>
        <taxon>Viridiplantae</taxon>
        <taxon>Streptophyta</taxon>
        <taxon>Embryophyta</taxon>
        <taxon>Tracheophyta</taxon>
        <taxon>Spermatophyta</taxon>
        <taxon>Magnoliopsida</taxon>
        <taxon>eudicotyledons</taxon>
        <taxon>Gunneridae</taxon>
        <taxon>Pentapetalae</taxon>
        <taxon>asterids</taxon>
        <taxon>lamiids</taxon>
        <taxon>Lamiales</taxon>
        <taxon>Pedaliaceae</taxon>
        <taxon>Sesamum</taxon>
    </lineage>
</organism>
<dbReference type="AlphaFoldDB" id="A0AAW2K5A8"/>